<gene>
    <name evidence="1" type="ORF">PCAMFM013_S013g000072</name>
</gene>
<proteinExistence type="predicted"/>
<protein>
    <submittedName>
        <fullName evidence="1">Str. FM013</fullName>
    </submittedName>
</protein>
<dbReference type="AlphaFoldDB" id="A0A0G4PET8"/>
<dbReference type="Proteomes" id="UP000053732">
    <property type="component" value="Unassembled WGS sequence"/>
</dbReference>
<evidence type="ECO:0000313" key="2">
    <source>
        <dbReference type="Proteomes" id="UP000053732"/>
    </source>
</evidence>
<organism evidence="1 2">
    <name type="scientific">Penicillium camemberti (strain FM 013)</name>
    <dbReference type="NCBI Taxonomy" id="1429867"/>
    <lineage>
        <taxon>Eukaryota</taxon>
        <taxon>Fungi</taxon>
        <taxon>Dikarya</taxon>
        <taxon>Ascomycota</taxon>
        <taxon>Pezizomycotina</taxon>
        <taxon>Eurotiomycetes</taxon>
        <taxon>Eurotiomycetidae</taxon>
        <taxon>Eurotiales</taxon>
        <taxon>Aspergillaceae</taxon>
        <taxon>Penicillium</taxon>
    </lineage>
</organism>
<name>A0A0G4PET8_PENC3</name>
<dbReference type="EMBL" id="HG793146">
    <property type="protein sequence ID" value="CRL24829.1"/>
    <property type="molecule type" value="Genomic_DNA"/>
</dbReference>
<reference evidence="1 2" key="1">
    <citation type="journal article" date="2014" name="Nat. Commun.">
        <title>Multiple recent horizontal transfers of a large genomic region in cheese making fungi.</title>
        <authorList>
            <person name="Cheeseman K."/>
            <person name="Ropars J."/>
            <person name="Renault P."/>
            <person name="Dupont J."/>
            <person name="Gouzy J."/>
            <person name="Branca A."/>
            <person name="Abraham A.L."/>
            <person name="Ceppi M."/>
            <person name="Conseiller E."/>
            <person name="Debuchy R."/>
            <person name="Malagnac F."/>
            <person name="Goarin A."/>
            <person name="Silar P."/>
            <person name="Lacoste S."/>
            <person name="Sallet E."/>
            <person name="Bensimon A."/>
            <person name="Giraud T."/>
            <person name="Brygoo Y."/>
        </authorList>
    </citation>
    <scope>NUCLEOTIDE SEQUENCE [LARGE SCALE GENOMIC DNA]</scope>
    <source>
        <strain evidence="2">FM 013</strain>
    </source>
</reference>
<accession>A0A0G4PET8</accession>
<evidence type="ECO:0000313" key="1">
    <source>
        <dbReference type="EMBL" id="CRL24829.1"/>
    </source>
</evidence>
<sequence>MCSIYIFEYACGCKHQEEGVVPCANQNTPDCKGVKEQPRQRVGVRCARHGG</sequence>
<keyword evidence="2" id="KW-1185">Reference proteome</keyword>